<keyword evidence="1" id="KW-1133">Transmembrane helix</keyword>
<evidence type="ECO:0000256" key="1">
    <source>
        <dbReference type="SAM" id="Phobius"/>
    </source>
</evidence>
<sequence length="63" mass="6289">MTRPARVALDLRPIGGTSGAVGEVLGGVARDAFGSYQPVWLAAGVLCAVAALLALPGGAQQDR</sequence>
<dbReference type="InterPro" id="IPR036259">
    <property type="entry name" value="MFS_trans_sf"/>
</dbReference>
<evidence type="ECO:0000313" key="2">
    <source>
        <dbReference type="EMBL" id="GDY32328.1"/>
    </source>
</evidence>
<dbReference type="RefSeq" id="WP_137815353.1">
    <property type="nucleotide sequence ID" value="NZ_BJFL01000023.1"/>
</dbReference>
<dbReference type="SUPFAM" id="SSF103473">
    <property type="entry name" value="MFS general substrate transporter"/>
    <property type="match status" value="1"/>
</dbReference>
<gene>
    <name evidence="2" type="ORF">GTS_39610</name>
</gene>
<proteinExistence type="predicted"/>
<name>A0A4D4JCE4_9PSEU</name>
<dbReference type="Proteomes" id="UP000298860">
    <property type="component" value="Unassembled WGS sequence"/>
</dbReference>
<keyword evidence="3" id="KW-1185">Reference proteome</keyword>
<accession>A0A4D4JCE4</accession>
<organism evidence="2 3">
    <name type="scientific">Gandjariella thermophila</name>
    <dbReference type="NCBI Taxonomy" id="1931992"/>
    <lineage>
        <taxon>Bacteria</taxon>
        <taxon>Bacillati</taxon>
        <taxon>Actinomycetota</taxon>
        <taxon>Actinomycetes</taxon>
        <taxon>Pseudonocardiales</taxon>
        <taxon>Pseudonocardiaceae</taxon>
        <taxon>Gandjariella</taxon>
    </lineage>
</organism>
<protein>
    <submittedName>
        <fullName evidence="2">Uncharacterized protein</fullName>
    </submittedName>
</protein>
<dbReference type="AlphaFoldDB" id="A0A4D4JCE4"/>
<comment type="caution">
    <text evidence="2">The sequence shown here is derived from an EMBL/GenBank/DDBJ whole genome shotgun (WGS) entry which is preliminary data.</text>
</comment>
<feature type="transmembrane region" description="Helical" evidence="1">
    <location>
        <begin position="39"/>
        <end position="59"/>
    </location>
</feature>
<keyword evidence="1" id="KW-0472">Membrane</keyword>
<dbReference type="EMBL" id="BJFL01000023">
    <property type="protein sequence ID" value="GDY32328.1"/>
    <property type="molecule type" value="Genomic_DNA"/>
</dbReference>
<reference evidence="3" key="1">
    <citation type="submission" date="2019-04" db="EMBL/GenBank/DDBJ databases">
        <title>Draft genome sequence of Pseudonocardiaceae bacterium SL3-2-4.</title>
        <authorList>
            <person name="Ningsih F."/>
            <person name="Yokota A."/>
            <person name="Sakai Y."/>
            <person name="Nanatani K."/>
            <person name="Yabe S."/>
            <person name="Oetari A."/>
            <person name="Sjamsuridzal W."/>
        </authorList>
    </citation>
    <scope>NUCLEOTIDE SEQUENCE [LARGE SCALE GENOMIC DNA]</scope>
    <source>
        <strain evidence="3">SL3-2-4</strain>
    </source>
</reference>
<keyword evidence="1" id="KW-0812">Transmembrane</keyword>
<evidence type="ECO:0000313" key="3">
    <source>
        <dbReference type="Proteomes" id="UP000298860"/>
    </source>
</evidence>